<proteinExistence type="predicted"/>
<dbReference type="GO" id="GO:0003700">
    <property type="term" value="F:DNA-binding transcription factor activity"/>
    <property type="evidence" value="ECO:0007669"/>
    <property type="project" value="InterPro"/>
</dbReference>
<comment type="caution">
    <text evidence="1">The sequence shown here is derived from an EMBL/GenBank/DDBJ whole genome shotgun (WGS) entry which is preliminary data.</text>
</comment>
<protein>
    <submittedName>
        <fullName evidence="1">Uncharacterized protein</fullName>
    </submittedName>
</protein>
<feature type="non-terminal residue" evidence="1">
    <location>
        <position position="1"/>
    </location>
</feature>
<organism evidence="1 2">
    <name type="scientific">Arctia plantaginis</name>
    <name type="common">Wood tiger moth</name>
    <name type="synonym">Phalaena plantaginis</name>
    <dbReference type="NCBI Taxonomy" id="874455"/>
    <lineage>
        <taxon>Eukaryota</taxon>
        <taxon>Metazoa</taxon>
        <taxon>Ecdysozoa</taxon>
        <taxon>Arthropoda</taxon>
        <taxon>Hexapoda</taxon>
        <taxon>Insecta</taxon>
        <taxon>Pterygota</taxon>
        <taxon>Neoptera</taxon>
        <taxon>Endopterygota</taxon>
        <taxon>Lepidoptera</taxon>
        <taxon>Glossata</taxon>
        <taxon>Ditrysia</taxon>
        <taxon>Noctuoidea</taxon>
        <taxon>Erebidae</taxon>
        <taxon>Arctiinae</taxon>
        <taxon>Arctia</taxon>
    </lineage>
</organism>
<dbReference type="GO" id="GO:0043565">
    <property type="term" value="F:sequence-specific DNA binding"/>
    <property type="evidence" value="ECO:0007669"/>
    <property type="project" value="InterPro"/>
</dbReference>
<evidence type="ECO:0000313" key="1">
    <source>
        <dbReference type="EMBL" id="CAB3262555.1"/>
    </source>
</evidence>
<gene>
    <name evidence="1" type="ORF">APLA_LOCUS18475</name>
</gene>
<dbReference type="InterPro" id="IPR030456">
    <property type="entry name" value="TF_fork_head_CS_2"/>
</dbReference>
<accession>A0A8S1BT31</accession>
<dbReference type="Proteomes" id="UP000494106">
    <property type="component" value="Unassembled WGS sequence"/>
</dbReference>
<keyword evidence="2" id="KW-1185">Reference proteome</keyword>
<evidence type="ECO:0000313" key="2">
    <source>
        <dbReference type="Proteomes" id="UP000494106"/>
    </source>
</evidence>
<dbReference type="EMBL" id="CADEBC010001033">
    <property type="protein sequence ID" value="CAB3262555.1"/>
    <property type="molecule type" value="Genomic_DNA"/>
</dbReference>
<dbReference type="PROSITE" id="PS00658">
    <property type="entry name" value="FORK_HEAD_2"/>
    <property type="match status" value="1"/>
</dbReference>
<dbReference type="AlphaFoldDB" id="A0A8S1BT31"/>
<sequence length="91" mass="10335">GVQGSSNPLLDVLEEFLLLYGNYCPYPGASERERGQWSKDRWKNSLRHNTLVQRTDEDPKLPPITTRTYNLIKPPELLPPIKHQTHPGAGS</sequence>
<reference evidence="1 2" key="1">
    <citation type="submission" date="2020-04" db="EMBL/GenBank/DDBJ databases">
        <authorList>
            <person name="Wallbank WR R."/>
            <person name="Pardo Diaz C."/>
            <person name="Kozak K."/>
            <person name="Martin S."/>
            <person name="Jiggins C."/>
            <person name="Moest M."/>
            <person name="Warren A I."/>
            <person name="Byers J.R.P. K."/>
            <person name="Montejo-Kovacevich G."/>
            <person name="Yen C E."/>
        </authorList>
    </citation>
    <scope>NUCLEOTIDE SEQUENCE [LARGE SCALE GENOMIC DNA]</scope>
</reference>
<name>A0A8S1BT31_ARCPL</name>